<dbReference type="RefSeq" id="NP_048503.1">
    <property type="nucleotide sequence ID" value="NC_000852.5"/>
</dbReference>
<reference evidence="1 2" key="6">
    <citation type="journal article" date="1999" name="Virology">
        <title>Chlorella virus PBCV-1 encodes a functional homospermidine synthase.</title>
        <authorList>
            <person name="Kaiser A."/>
            <person name="Vollmert M."/>
            <person name="Tholl D."/>
            <person name="Graves M.V."/>
            <person name="Gurnon J.R."/>
            <person name="Xing W."/>
            <person name="Lisec A.D."/>
            <person name="Nickerson K.W."/>
            <person name="Van Etten J.L."/>
        </authorList>
    </citation>
    <scope>NUCLEOTIDE SEQUENCE [LARGE SCALE GENOMIC DNA]</scope>
</reference>
<dbReference type="GeneID" id="917824"/>
<sequence>MFRKRKEQFGACKIRSYLIASIRFMRIFVDFETHHDIRSDDDSVNERVRLRRVNTFVINTIFSLSHVDVVLFEEAKERVLVFLAGQTSRFIRIA</sequence>
<reference evidence="1 2" key="8">
    <citation type="journal article" date="2010" name="J. Virol.">
        <title>Microarray analysis of Paramecium bursaria chlorella virus 1 transcription.</title>
        <authorList>
            <person name="Yanai-Balser G.M."/>
            <person name="Duncan G.A."/>
            <person name="Eudy J.D."/>
            <person name="Wang D."/>
            <person name="Li X."/>
            <person name="Agarkova I.V."/>
            <person name="Dunigan D.D."/>
            <person name="Van Etten J.L."/>
        </authorList>
    </citation>
    <scope>NUCLEOTIDE SEQUENCE [LARGE SCALE GENOMIC DNA]</scope>
</reference>
<accession>Q84475</accession>
<dbReference type="KEGG" id="vg:917824"/>
<protein>
    <submittedName>
        <fullName evidence="1">Uncharacterized protein</fullName>
    </submittedName>
</protein>
<dbReference type="Proteomes" id="UP000000862">
    <property type="component" value="Segment"/>
</dbReference>
<evidence type="ECO:0000313" key="2">
    <source>
        <dbReference type="Proteomes" id="UP000000862"/>
    </source>
</evidence>
<organismHost>
    <name type="scientific">Chlorella</name>
    <dbReference type="NCBI Taxonomy" id="3071"/>
</organismHost>
<dbReference type="PIR" id="T17646">
    <property type="entry name" value="T17646"/>
</dbReference>
<reference evidence="1 2" key="4">
    <citation type="journal article" date="1996" name="Virology">
        <title>Analysis of 76 kb of the chlorella virus PBCV-1 330-kb genome: map positions 182 to 258.</title>
        <authorList>
            <person name="Kutish G.F."/>
            <person name="Li Y."/>
            <person name="Lu Z."/>
            <person name="Furuta M."/>
            <person name="Rock D.L."/>
            <person name="Van Etten J.L."/>
        </authorList>
    </citation>
    <scope>NUCLEOTIDE SEQUENCE [LARGE SCALE GENOMIC DNA]</scope>
</reference>
<organism evidence="1 2">
    <name type="scientific">Paramecium bursaria Chlorella virus 1</name>
    <name type="common">PBCV-1</name>
    <dbReference type="NCBI Taxonomy" id="10506"/>
    <lineage>
        <taxon>Viruses</taxon>
        <taxon>Varidnaviria</taxon>
        <taxon>Bamfordvirae</taxon>
        <taxon>Nucleocytoviricota</taxon>
        <taxon>Megaviricetes</taxon>
        <taxon>Algavirales</taxon>
        <taxon>Phycodnaviridae</taxon>
        <taxon>Chlorovirus</taxon>
        <taxon>Chlorovirus vanettense</taxon>
    </lineage>
</organism>
<evidence type="ECO:0000313" key="1">
    <source>
        <dbReference type="EMBL" id="AAC96523.1"/>
    </source>
</evidence>
<keyword evidence="2" id="KW-1185">Reference proteome</keyword>
<proteinExistence type="predicted"/>
<gene>
    <name evidence="1" type="primary">a155R</name>
</gene>
<reference evidence="1 2" key="5">
    <citation type="journal article" date="1997" name="Virology">
        <title>Analysis of 74 kb of DNA located at the right end of the 330-kb chlorella virus PBCV-1 genome.</title>
        <authorList>
            <person name="Li Y."/>
            <person name="Lu Z."/>
            <person name="Sun L."/>
            <person name="Ropp S."/>
            <person name="Kutish G.F."/>
            <person name="Rock D.L."/>
            <person name="Van Etten J.L."/>
        </authorList>
    </citation>
    <scope>NUCLEOTIDE SEQUENCE [LARGE SCALE GENOMIC DNA]</scope>
</reference>
<reference evidence="1 2" key="3">
    <citation type="journal article" date="1996" name="Virology">
        <title>Analysis of 94 kb of the chlorella virus PBCV-1 330-kb genome: map positions 88 to 182.</title>
        <authorList>
            <person name="Lu Z."/>
            <person name="Li Y."/>
            <person name="Que Q."/>
            <person name="Kutish G.F."/>
            <person name="Rock D.L."/>
            <person name="Van Etten J.L."/>
        </authorList>
    </citation>
    <scope>NUCLEOTIDE SEQUENCE [LARGE SCALE GENOMIC DNA]</scope>
</reference>
<reference evidence="1 2" key="2">
    <citation type="journal article" date="1995" name="Virology">
        <title>Analysis of 43 kb of the Chlorella virus PBCV-1 330-kb genome: map positions 45 to 88.</title>
        <authorList>
            <person name="Li Y."/>
            <person name="Lu Z."/>
            <person name="Burbank D.E."/>
            <person name="Kutish G.F."/>
            <person name="Rock D.L."/>
            <person name="Van Etten J.L."/>
        </authorList>
    </citation>
    <scope>NUCLEOTIDE SEQUENCE [LARGE SCALE GENOMIC DNA]</scope>
</reference>
<dbReference type="EMBL" id="JF411744">
    <property type="protein sequence ID" value="AAC96523.1"/>
    <property type="molecule type" value="Genomic_DNA"/>
</dbReference>
<reference evidence="1 2" key="1">
    <citation type="journal article" date="1995" name="Virology">
        <title>Analysis of 45 kb of DNA located at the left end of the chlorella virus PBCV-1 genome.</title>
        <authorList>
            <person name="Lu Z."/>
            <person name="Li Y."/>
            <person name="Zhang Y."/>
            <person name="Kutish G.F."/>
            <person name="Rock D.L."/>
            <person name="Van Etten J.L."/>
        </authorList>
    </citation>
    <scope>NUCLEOTIDE SEQUENCE [LARGE SCALE GENOMIC DNA]</scope>
</reference>
<dbReference type="OrthoDB" id="36551at10239"/>
<name>Q84475_PBCV1</name>
<reference evidence="1 2" key="7">
    <citation type="journal article" date="2000" name="Virology">
        <title>Characterization of a beta-1,3-glucanase encoded by chlorella virus PBCV-1.</title>
        <authorList>
            <person name="Sun L."/>
            <person name="Gurnon J.R."/>
            <person name="Adams B.J."/>
            <person name="Graves M.V."/>
            <person name="Van Etten J.L."/>
        </authorList>
    </citation>
    <scope>NUCLEOTIDE SEQUENCE [LARGE SCALE GENOMIC DNA]</scope>
</reference>